<dbReference type="NCBIfam" id="TIGR03501">
    <property type="entry name" value="GlyGly_CTERM"/>
    <property type="match status" value="1"/>
</dbReference>
<evidence type="ECO:0000256" key="2">
    <source>
        <dbReference type="ARBA" id="ARBA00022737"/>
    </source>
</evidence>
<evidence type="ECO:0000256" key="4">
    <source>
        <dbReference type="SAM" id="SignalP"/>
    </source>
</evidence>
<keyword evidence="7" id="KW-1185">Reference proteome</keyword>
<sequence>MATKLLVSRVLRTVSLILSSCLVSNYAVAHSEHDKARFVSNQGEDIGLCDKVLRPCQTIAYAVKHANKGDRVLVADGEYHLKDVEDIFLLTSGIVPVMGGYNRFDHYLSQAPQLNKTVLVGVPTEFADALRLKGFKVISDGIGQYGIELDDMLDAHNSLQQSHSSQACEQGKSGSFNCENIDLVSHMALGDFSSSPSTANDIWGHVDLNTGTEYALIGLRNGTAVVSLADPENPVEVGVISGIATTWRDIKVYQWFDDVSLRWEAHAYVVSDDTADQVHIIDLSQLPSSISKIATDRAVSSAHNVYISHVDYTTNTAMDGLSPALHIVGQSNEGGAFKTYGLNDPKKLTSLFPHTGANRSNYTHDAASMVVGDSRAQSSCQTALCTVLMDFNEKSMSLWNITGLSESTQLADVTYDNAEYVHSGWWSEDKRYVFVHDELDEQRRGLNTTLRVFNLDNLKAPSLVKVWSGPTKAIDHNGYVRGNRYYMSNYQRGVTILDISDPTDPQDIGYFDTFPASDGNAFNGVWGVYPYLPSGLILASDITSGLYVLKDNTQSKLYGSSSFSSKESILSPGESVTITVNRPAGTGAVSVGYETLGGSGVINRDFAPLVGRLNWGAADNASKSITVNTIDSGQNKQLLVFVRLFDPQGGLTLSSPSYHTLRIGANPAQPGVLGFAESSKSLNEGDSATNVSVVRLRGSSGEVKLDYSLVSGSAVVGDDIADTSGQLVWADGDGDAKTITLTPIEDSLVEGVEQFKVELKSVDGSALGVASLAVTLVDNDRANTAPTVNAGENRDVNAGATVTLLATATDAENDSVGFKWLQTSGDTVALSANNVAQVTFVAPNKDISLNFRVTATDSLGASSQDTVTIQVKAAVVPPTKPGSSGGGAFTWLTLLLLSLITGLRRRELN</sequence>
<name>A0A553JL32_SHEHA</name>
<dbReference type="GO" id="GO:0005576">
    <property type="term" value="C:extracellular region"/>
    <property type="evidence" value="ECO:0007669"/>
    <property type="project" value="TreeGrafter"/>
</dbReference>
<dbReference type="Gene3D" id="2.160.20.10">
    <property type="entry name" value="Single-stranded right-handed beta-helix, Pectin lyase-like"/>
    <property type="match status" value="1"/>
</dbReference>
<dbReference type="Proteomes" id="UP000318126">
    <property type="component" value="Unassembled WGS sequence"/>
</dbReference>
<dbReference type="GO" id="GO:0016020">
    <property type="term" value="C:membrane"/>
    <property type="evidence" value="ECO:0007669"/>
    <property type="project" value="InterPro"/>
</dbReference>
<dbReference type="RefSeq" id="WP_144041381.1">
    <property type="nucleotide sequence ID" value="NZ_BMPL01000019.1"/>
</dbReference>
<dbReference type="AlphaFoldDB" id="A0A553JL32"/>
<organism evidence="6 7">
    <name type="scientific">Shewanella hanedai</name>
    <name type="common">Alteromonas hanedai</name>
    <dbReference type="NCBI Taxonomy" id="25"/>
    <lineage>
        <taxon>Bacteria</taxon>
        <taxon>Pseudomonadati</taxon>
        <taxon>Pseudomonadota</taxon>
        <taxon>Gammaproteobacteria</taxon>
        <taxon>Alteromonadales</taxon>
        <taxon>Shewanellaceae</taxon>
        <taxon>Shewanella</taxon>
    </lineage>
</organism>
<dbReference type="PANTHER" id="PTHR38787">
    <property type="entry name" value="REGULATORY P DOMAIN-CONTAINING PROTEIN"/>
    <property type="match status" value="1"/>
</dbReference>
<feature type="signal peptide" evidence="4">
    <location>
        <begin position="1"/>
        <end position="29"/>
    </location>
</feature>
<dbReference type="Pfam" id="PF03160">
    <property type="entry name" value="Calx-beta"/>
    <property type="match status" value="2"/>
</dbReference>
<accession>A0A553JL32</accession>
<feature type="domain" description="Calx-beta" evidence="5">
    <location>
        <begin position="659"/>
        <end position="760"/>
    </location>
</feature>
<protein>
    <submittedName>
        <fullName evidence="6">Choice-of-anchor B family protein</fullName>
    </submittedName>
</protein>
<dbReference type="EMBL" id="VKGK01000022">
    <property type="protein sequence ID" value="TRY13158.1"/>
    <property type="molecule type" value="Genomic_DNA"/>
</dbReference>
<dbReference type="GO" id="GO:0007154">
    <property type="term" value="P:cell communication"/>
    <property type="evidence" value="ECO:0007669"/>
    <property type="project" value="InterPro"/>
</dbReference>
<gene>
    <name evidence="6" type="ORF">FN961_17030</name>
</gene>
<dbReference type="Pfam" id="PF22352">
    <property type="entry name" value="K319L-like_PKD"/>
    <property type="match status" value="1"/>
</dbReference>
<dbReference type="Gene3D" id="2.60.40.10">
    <property type="entry name" value="Immunoglobulins"/>
    <property type="match status" value="1"/>
</dbReference>
<feature type="chain" id="PRO_5021994664" evidence="4">
    <location>
        <begin position="30"/>
        <end position="909"/>
    </location>
</feature>
<dbReference type="InterPro" id="IPR027589">
    <property type="entry name" value="Choice_anch_B"/>
</dbReference>
<dbReference type="SMART" id="SM00237">
    <property type="entry name" value="Calx_beta"/>
    <property type="match status" value="1"/>
</dbReference>
<keyword evidence="3" id="KW-0106">Calcium</keyword>
<keyword evidence="1 4" id="KW-0732">Signal</keyword>
<dbReference type="NCBIfam" id="TIGR04312">
    <property type="entry name" value="choice_anch_B"/>
    <property type="match status" value="1"/>
</dbReference>
<evidence type="ECO:0000313" key="7">
    <source>
        <dbReference type="Proteomes" id="UP000318126"/>
    </source>
</evidence>
<keyword evidence="2" id="KW-0677">Repeat</keyword>
<dbReference type="InterPro" id="IPR013783">
    <property type="entry name" value="Ig-like_fold"/>
</dbReference>
<proteinExistence type="predicted"/>
<comment type="caution">
    <text evidence="6">The sequence shown here is derived from an EMBL/GenBank/DDBJ whole genome shotgun (WGS) entry which is preliminary data.</text>
</comment>
<evidence type="ECO:0000313" key="6">
    <source>
        <dbReference type="EMBL" id="TRY13158.1"/>
    </source>
</evidence>
<evidence type="ECO:0000256" key="3">
    <source>
        <dbReference type="ARBA" id="ARBA00022837"/>
    </source>
</evidence>
<dbReference type="InterPro" id="IPR003644">
    <property type="entry name" value="Calx_beta"/>
</dbReference>
<dbReference type="PANTHER" id="PTHR38787:SF3">
    <property type="entry name" value="REGULATORY P DOMAIN-CONTAINING PROTEIN"/>
    <property type="match status" value="1"/>
</dbReference>
<evidence type="ECO:0000259" key="5">
    <source>
        <dbReference type="SMART" id="SM00237"/>
    </source>
</evidence>
<dbReference type="Gene3D" id="2.60.40.2030">
    <property type="match status" value="2"/>
</dbReference>
<dbReference type="InterPro" id="IPR020008">
    <property type="entry name" value="GlyGly_CTERM"/>
</dbReference>
<dbReference type="SUPFAM" id="SSF75011">
    <property type="entry name" value="3-carboxy-cis,cis-mucoante lactonizing enzyme"/>
    <property type="match status" value="1"/>
</dbReference>
<dbReference type="SUPFAM" id="SSF141072">
    <property type="entry name" value="CalX-like"/>
    <property type="match status" value="2"/>
</dbReference>
<evidence type="ECO:0000256" key="1">
    <source>
        <dbReference type="ARBA" id="ARBA00022729"/>
    </source>
</evidence>
<dbReference type="InterPro" id="IPR012334">
    <property type="entry name" value="Pectin_lyas_fold"/>
</dbReference>
<dbReference type="OrthoDB" id="9815940at2"/>
<dbReference type="InterPro" id="IPR038081">
    <property type="entry name" value="CalX-like_sf"/>
</dbReference>
<reference evidence="7" key="1">
    <citation type="submission" date="2019-07" db="EMBL/GenBank/DDBJ databases">
        <title>Shewanella sp. YLB-08 draft genomic sequence.</title>
        <authorList>
            <person name="Yu L."/>
        </authorList>
    </citation>
    <scope>NUCLEOTIDE SEQUENCE [LARGE SCALE GENOMIC DNA]</scope>
    <source>
        <strain evidence="7">JCM 20706</strain>
    </source>
</reference>